<evidence type="ECO:0000256" key="1">
    <source>
        <dbReference type="ARBA" id="ARBA00002649"/>
    </source>
</evidence>
<evidence type="ECO:0000256" key="4">
    <source>
        <dbReference type="ARBA" id="ARBA00013682"/>
    </source>
</evidence>
<comment type="catalytic activity">
    <reaction evidence="7 8">
        <text>guanosine(966) in 16S rRNA + S-adenosyl-L-methionine = N(2)-methylguanosine(966) in 16S rRNA + S-adenosyl-L-homocysteine + H(+)</text>
        <dbReference type="Rhea" id="RHEA:23548"/>
        <dbReference type="Rhea" id="RHEA-COMP:10211"/>
        <dbReference type="Rhea" id="RHEA-COMP:10212"/>
        <dbReference type="ChEBI" id="CHEBI:15378"/>
        <dbReference type="ChEBI" id="CHEBI:57856"/>
        <dbReference type="ChEBI" id="CHEBI:59789"/>
        <dbReference type="ChEBI" id="CHEBI:74269"/>
        <dbReference type="ChEBI" id="CHEBI:74481"/>
        <dbReference type="EC" id="2.1.1.171"/>
    </reaction>
</comment>
<dbReference type="PROSITE" id="PS00092">
    <property type="entry name" value="N6_MTASE"/>
    <property type="match status" value="1"/>
</dbReference>
<dbReference type="NCBIfam" id="TIGR00095">
    <property type="entry name" value="16S rRNA (guanine(966)-N(2))-methyltransferase RsmD"/>
    <property type="match status" value="1"/>
</dbReference>
<dbReference type="InterPro" id="IPR002052">
    <property type="entry name" value="DNA_methylase_N6_adenine_CS"/>
</dbReference>
<evidence type="ECO:0000256" key="2">
    <source>
        <dbReference type="ARBA" id="ARBA00005269"/>
    </source>
</evidence>
<keyword evidence="8" id="KW-0698">rRNA processing</keyword>
<comment type="caution">
    <text evidence="9">The sequence shown here is derived from an EMBL/GenBank/DDBJ whole genome shotgun (WGS) entry which is preliminary data.</text>
</comment>
<dbReference type="PIRSF" id="PIRSF004553">
    <property type="entry name" value="CHP00095"/>
    <property type="match status" value="1"/>
</dbReference>
<dbReference type="EC" id="2.1.1.171" evidence="3 8"/>
<evidence type="ECO:0000256" key="3">
    <source>
        <dbReference type="ARBA" id="ARBA00012141"/>
    </source>
</evidence>
<protein>
    <recommendedName>
        <fullName evidence="4 8">Ribosomal RNA small subunit methyltransferase D</fullName>
        <ecNumber evidence="3 8">2.1.1.171</ecNumber>
    </recommendedName>
</protein>
<dbReference type="RefSeq" id="WP_324697764.1">
    <property type="nucleotide sequence ID" value="NZ_JAYMYJ010000150.1"/>
</dbReference>
<organism evidence="9 10">
    <name type="scientific">Candidatus Thiothrix phosphatis</name>
    <dbReference type="NCBI Taxonomy" id="3112415"/>
    <lineage>
        <taxon>Bacteria</taxon>
        <taxon>Pseudomonadati</taxon>
        <taxon>Pseudomonadota</taxon>
        <taxon>Gammaproteobacteria</taxon>
        <taxon>Thiotrichales</taxon>
        <taxon>Thiotrichaceae</taxon>
        <taxon>Thiothrix</taxon>
    </lineage>
</organism>
<dbReference type="GO" id="GO:0052913">
    <property type="term" value="F:16S rRNA (guanine(966)-N(2))-methyltransferase activity"/>
    <property type="evidence" value="ECO:0007669"/>
    <property type="project" value="UniProtKB-EC"/>
</dbReference>
<reference evidence="10" key="1">
    <citation type="submission" date="2023-07" db="EMBL/GenBank/DDBJ databases">
        <title>The carbon used by Thiothrix.</title>
        <authorList>
            <person name="Chen L."/>
        </authorList>
    </citation>
    <scope>NUCLEOTIDE SEQUENCE [LARGE SCALE GENOMIC DNA]</scope>
</reference>
<dbReference type="Pfam" id="PF03602">
    <property type="entry name" value="Cons_hypoth95"/>
    <property type="match status" value="1"/>
</dbReference>
<accession>A0ABU6D265</accession>
<dbReference type="CDD" id="cd02440">
    <property type="entry name" value="AdoMet_MTases"/>
    <property type="match status" value="1"/>
</dbReference>
<dbReference type="EMBL" id="JAYMYJ010000150">
    <property type="protein sequence ID" value="MEB4593090.1"/>
    <property type="molecule type" value="Genomic_DNA"/>
</dbReference>
<evidence type="ECO:0000313" key="10">
    <source>
        <dbReference type="Proteomes" id="UP001308005"/>
    </source>
</evidence>
<proteinExistence type="inferred from homology"/>
<evidence type="ECO:0000313" key="9">
    <source>
        <dbReference type="EMBL" id="MEB4593090.1"/>
    </source>
</evidence>
<dbReference type="Gene3D" id="3.40.50.150">
    <property type="entry name" value="Vaccinia Virus protein VP39"/>
    <property type="match status" value="1"/>
</dbReference>
<sequence>MPPRHPPPPNHPRGNNLLRIIGGEWRSRRLPFADVPGLRPTPDRVRETLFNWLQGRTPGSRCLDLFAGSGALGFEALSRGAQEVVMVEKHPAAAAALRANIALLGAQHVTLVHDDAFRYLQRETAAFDLIFLDPPFRQNLLEPVLENLFSRLLLKPGGMVYLEQESGADTGFARFGLETHRVTQAGQAQGFLLFVNNQ</sequence>
<dbReference type="PANTHER" id="PTHR43542">
    <property type="entry name" value="METHYLTRANSFERASE"/>
    <property type="match status" value="1"/>
</dbReference>
<evidence type="ECO:0000256" key="5">
    <source>
        <dbReference type="ARBA" id="ARBA00022603"/>
    </source>
</evidence>
<dbReference type="PANTHER" id="PTHR43542:SF1">
    <property type="entry name" value="METHYLTRANSFERASE"/>
    <property type="match status" value="1"/>
</dbReference>
<keyword evidence="5 8" id="KW-0489">Methyltransferase</keyword>
<keyword evidence="8" id="KW-0949">S-adenosyl-L-methionine</keyword>
<dbReference type="InterPro" id="IPR004398">
    <property type="entry name" value="RNA_MeTrfase_RsmD"/>
</dbReference>
<name>A0ABU6D265_9GAMM</name>
<keyword evidence="10" id="KW-1185">Reference proteome</keyword>
<dbReference type="Proteomes" id="UP001308005">
    <property type="component" value="Unassembled WGS sequence"/>
</dbReference>
<dbReference type="SUPFAM" id="SSF53335">
    <property type="entry name" value="S-adenosyl-L-methionine-dependent methyltransferases"/>
    <property type="match status" value="1"/>
</dbReference>
<dbReference type="InterPro" id="IPR029063">
    <property type="entry name" value="SAM-dependent_MTases_sf"/>
</dbReference>
<comment type="function">
    <text evidence="1 8">Specifically methylates the guanine in position 966 of 16S rRNA in the assembled 30S particle.</text>
</comment>
<evidence type="ECO:0000256" key="6">
    <source>
        <dbReference type="ARBA" id="ARBA00022679"/>
    </source>
</evidence>
<comment type="similarity">
    <text evidence="2 8">Belongs to the methyltransferase superfamily. RsmD family.</text>
</comment>
<gene>
    <name evidence="9" type="primary">rsmD</name>
    <name evidence="9" type="ORF">VSS37_19070</name>
</gene>
<reference evidence="9 10" key="2">
    <citation type="submission" date="2024-01" db="EMBL/GenBank/DDBJ databases">
        <authorList>
            <person name="Xie X."/>
        </authorList>
    </citation>
    <scope>NUCLEOTIDE SEQUENCE [LARGE SCALE GENOMIC DNA]</scope>
    <source>
        <strain evidence="9">SCUT-1</strain>
    </source>
</reference>
<keyword evidence="6 8" id="KW-0808">Transferase</keyword>
<evidence type="ECO:0000256" key="7">
    <source>
        <dbReference type="ARBA" id="ARBA00048326"/>
    </source>
</evidence>
<evidence type="ECO:0000256" key="8">
    <source>
        <dbReference type="PIRNR" id="PIRNR004553"/>
    </source>
</evidence>